<proteinExistence type="predicted"/>
<reference evidence="5" key="1">
    <citation type="submission" date="2016-11" db="EMBL/GenBank/DDBJ databases">
        <authorList>
            <person name="Varghese N."/>
            <person name="Submissions S."/>
        </authorList>
    </citation>
    <scope>NUCLEOTIDE SEQUENCE [LARGE SCALE GENOMIC DNA]</scope>
    <source>
        <strain evidence="5">DSM 16219</strain>
    </source>
</reference>
<dbReference type="GO" id="GO:0016491">
    <property type="term" value="F:oxidoreductase activity"/>
    <property type="evidence" value="ECO:0007669"/>
    <property type="project" value="InterPro"/>
</dbReference>
<dbReference type="InterPro" id="IPR005025">
    <property type="entry name" value="FMN_Rdtase-like_dom"/>
</dbReference>
<sequence length="204" mass="22331">MPLHPQSKILLVGGSPRPNGNTDALLQTAAQGAEAQGVPCTIVHLRDYQFSPCVGCEKCRKDKACTKLMDGMQLLYPLIEECQGIILASPTHHYNVTAWMKAFIDRLYCYYDFTNDRPRGWSSRLAGQGRCAAVMAVCEQEDIRDMGFTLEAMEMPLQALLGRQTAARVSALLHFSKGAVKKDQQAMDAAFEAGKAVAQHVAPG</sequence>
<dbReference type="Gene3D" id="3.40.50.360">
    <property type="match status" value="1"/>
</dbReference>
<dbReference type="PANTHER" id="PTHR43278">
    <property type="entry name" value="NAD(P)H-DEPENDENT FMN-CONTAINING OXIDOREDUCTASE YWQN-RELATED"/>
    <property type="match status" value="1"/>
</dbReference>
<evidence type="ECO:0000256" key="1">
    <source>
        <dbReference type="ARBA" id="ARBA00022630"/>
    </source>
</evidence>
<evidence type="ECO:0000259" key="3">
    <source>
        <dbReference type="Pfam" id="PF03358"/>
    </source>
</evidence>
<evidence type="ECO:0000313" key="4">
    <source>
        <dbReference type="EMBL" id="SHJ96593.1"/>
    </source>
</evidence>
<evidence type="ECO:0000313" key="5">
    <source>
        <dbReference type="Proteomes" id="UP000183994"/>
    </source>
</evidence>
<dbReference type="InterPro" id="IPR029039">
    <property type="entry name" value="Flavoprotein-like_sf"/>
</dbReference>
<dbReference type="RefSeq" id="WP_073476505.1">
    <property type="nucleotide sequence ID" value="NZ_FQZU01000015.1"/>
</dbReference>
<dbReference type="STRING" id="1121393.SAMN02745216_02624"/>
<accession>A0A1M6NLH1</accession>
<dbReference type="EMBL" id="FQZU01000015">
    <property type="protein sequence ID" value="SHJ96593.1"/>
    <property type="molecule type" value="Genomic_DNA"/>
</dbReference>
<dbReference type="AlphaFoldDB" id="A0A1M6NLH1"/>
<dbReference type="PANTHER" id="PTHR43278:SF2">
    <property type="entry name" value="IRON-SULFUR FLAVOPROTEIN"/>
    <property type="match status" value="1"/>
</dbReference>
<dbReference type="OrthoDB" id="9790975at2"/>
<feature type="domain" description="NADPH-dependent FMN reductase-like" evidence="3">
    <location>
        <begin position="8"/>
        <end position="127"/>
    </location>
</feature>
<protein>
    <submittedName>
        <fullName evidence="4">Multimeric flavodoxin WrbA</fullName>
    </submittedName>
</protein>
<dbReference type="Proteomes" id="UP000183994">
    <property type="component" value="Unassembled WGS sequence"/>
</dbReference>
<gene>
    <name evidence="4" type="ORF">SAMN02745216_02624</name>
</gene>
<name>A0A1M6NLH1_9BACT</name>
<dbReference type="SUPFAM" id="SSF52218">
    <property type="entry name" value="Flavoproteins"/>
    <property type="match status" value="1"/>
</dbReference>
<keyword evidence="1" id="KW-0285">Flavoprotein</keyword>
<keyword evidence="2" id="KW-0288">FMN</keyword>
<keyword evidence="5" id="KW-1185">Reference proteome</keyword>
<dbReference type="Pfam" id="PF03358">
    <property type="entry name" value="FMN_red"/>
    <property type="match status" value="1"/>
</dbReference>
<evidence type="ECO:0000256" key="2">
    <source>
        <dbReference type="ARBA" id="ARBA00022643"/>
    </source>
</evidence>
<organism evidence="4 5">
    <name type="scientific">Desulfatibacillum alkenivorans DSM 16219</name>
    <dbReference type="NCBI Taxonomy" id="1121393"/>
    <lineage>
        <taxon>Bacteria</taxon>
        <taxon>Pseudomonadati</taxon>
        <taxon>Thermodesulfobacteriota</taxon>
        <taxon>Desulfobacteria</taxon>
        <taxon>Desulfobacterales</taxon>
        <taxon>Desulfatibacillaceae</taxon>
        <taxon>Desulfatibacillum</taxon>
    </lineage>
</organism>
<dbReference type="InterPro" id="IPR051796">
    <property type="entry name" value="ISF_SsuE-like"/>
</dbReference>